<evidence type="ECO:0000313" key="4">
    <source>
        <dbReference type="Proteomes" id="UP000785679"/>
    </source>
</evidence>
<evidence type="ECO:0000313" key="3">
    <source>
        <dbReference type="EMBL" id="TNV78416.1"/>
    </source>
</evidence>
<organism evidence="3 4">
    <name type="scientific">Halteria grandinella</name>
    <dbReference type="NCBI Taxonomy" id="5974"/>
    <lineage>
        <taxon>Eukaryota</taxon>
        <taxon>Sar</taxon>
        <taxon>Alveolata</taxon>
        <taxon>Ciliophora</taxon>
        <taxon>Intramacronucleata</taxon>
        <taxon>Spirotrichea</taxon>
        <taxon>Stichotrichia</taxon>
        <taxon>Sporadotrichida</taxon>
        <taxon>Halteriidae</taxon>
        <taxon>Halteria</taxon>
    </lineage>
</organism>
<dbReference type="AlphaFoldDB" id="A0A8J8NQL5"/>
<protein>
    <submittedName>
        <fullName evidence="3">Uncharacterized protein</fullName>
    </submittedName>
</protein>
<keyword evidence="2" id="KW-1133">Transmembrane helix</keyword>
<gene>
    <name evidence="3" type="ORF">FGO68_gene14584</name>
</gene>
<dbReference type="EMBL" id="RRYP01010385">
    <property type="protein sequence ID" value="TNV78416.1"/>
    <property type="molecule type" value="Genomic_DNA"/>
</dbReference>
<comment type="caution">
    <text evidence="3">The sequence shown here is derived from an EMBL/GenBank/DDBJ whole genome shotgun (WGS) entry which is preliminary data.</text>
</comment>
<reference evidence="3" key="1">
    <citation type="submission" date="2019-06" db="EMBL/GenBank/DDBJ databases">
        <authorList>
            <person name="Zheng W."/>
        </authorList>
    </citation>
    <scope>NUCLEOTIDE SEQUENCE</scope>
    <source>
        <strain evidence="3">QDHG01</strain>
    </source>
</reference>
<keyword evidence="4" id="KW-1185">Reference proteome</keyword>
<sequence length="232" mass="27606">MLFKEYLENIANQMEKQRQEHEKELQSKDQVIAAQKEQYESNLAQKEKESEQIILGYEDKLKQQEVNLQTLQNEVKEFKQREELHIKNDESNKQQIEQLQIDKQVLTEDKRALSENLQAEKNQRASEKTEFNQKIQALSKEIAEKLEKLDIAEMDATCLRLRREESVEEKSNVVAKDLENFDEEAEVKRKFTKWEQRLNVLFIVGMISTSTLLFAYMIYKSTRKFRRVDAVK</sequence>
<keyword evidence="2" id="KW-0812">Transmembrane</keyword>
<evidence type="ECO:0000256" key="1">
    <source>
        <dbReference type="SAM" id="Coils"/>
    </source>
</evidence>
<keyword evidence="1" id="KW-0175">Coiled coil</keyword>
<proteinExistence type="predicted"/>
<evidence type="ECO:0000256" key="2">
    <source>
        <dbReference type="SAM" id="Phobius"/>
    </source>
</evidence>
<name>A0A8J8NQL5_HALGN</name>
<feature type="transmembrane region" description="Helical" evidence="2">
    <location>
        <begin position="198"/>
        <end position="219"/>
    </location>
</feature>
<feature type="coiled-coil region" evidence="1">
    <location>
        <begin position="4"/>
        <end position="155"/>
    </location>
</feature>
<keyword evidence="2" id="KW-0472">Membrane</keyword>
<dbReference type="Proteomes" id="UP000785679">
    <property type="component" value="Unassembled WGS sequence"/>
</dbReference>
<accession>A0A8J8NQL5</accession>